<protein>
    <submittedName>
        <fullName evidence="2">Uncharacterized protein</fullName>
    </submittedName>
</protein>
<evidence type="ECO:0000256" key="1">
    <source>
        <dbReference type="SAM" id="Phobius"/>
    </source>
</evidence>
<feature type="transmembrane region" description="Helical" evidence="1">
    <location>
        <begin position="262"/>
        <end position="287"/>
    </location>
</feature>
<comment type="caution">
    <text evidence="2">The sequence shown here is derived from an EMBL/GenBank/DDBJ whole genome shotgun (WGS) entry which is preliminary data.</text>
</comment>
<dbReference type="OrthoDB" id="3238562at2759"/>
<dbReference type="SUPFAM" id="SSF50998">
    <property type="entry name" value="Quinoprotein alcohol dehydrogenase-like"/>
    <property type="match status" value="1"/>
</dbReference>
<keyword evidence="3" id="KW-1185">Reference proteome</keyword>
<gene>
    <name evidence="2" type="ORF">D9758_012548</name>
</gene>
<dbReference type="InterPro" id="IPR011047">
    <property type="entry name" value="Quinoprotein_ADH-like_sf"/>
</dbReference>
<dbReference type="Proteomes" id="UP000559256">
    <property type="component" value="Unassembled WGS sequence"/>
</dbReference>
<sequence length="412" mass="44519">MIGDIHLWEWRSDNQAFETFTKVAATLNGAAAEGEVPDGQVTALDVYDSRVTEGRHGRIAASFDSRVVTVCFLPASVKFLGNLDLLVFKANGGIIHQLDQRTGAIKRNDPVEGNFLAHVCVDKSQDAFMVWTGKSFDMYRLTDQQHLRAFRTGDRPSYVPKQARFIEDGKLVLAGSESGGAVLYEAASGTQVQTLAYKSKRPVQIVAATSTNEHHFVAIASSALAELNDVEVYYKQLPVVKAKNVIFCLDKDWTLSIKLSSLLYAIGYWVVVLLVITGLYTLLALFVTNTDIPVTGGWYHYDLPSSIGTLFQQLHVVAQDSASGDVVFADVPDGAAEGFAQDLATADVVFPGVPDGAVDGFAQDGSSLLGSAQDGAVMDRSGQGVVAWGGFTGDEIAHSVVVYYWPICRPPD</sequence>
<dbReference type="EMBL" id="JAACJM010000051">
    <property type="protein sequence ID" value="KAF5357465.1"/>
    <property type="molecule type" value="Genomic_DNA"/>
</dbReference>
<organism evidence="2 3">
    <name type="scientific">Tetrapyrgos nigripes</name>
    <dbReference type="NCBI Taxonomy" id="182062"/>
    <lineage>
        <taxon>Eukaryota</taxon>
        <taxon>Fungi</taxon>
        <taxon>Dikarya</taxon>
        <taxon>Basidiomycota</taxon>
        <taxon>Agaricomycotina</taxon>
        <taxon>Agaricomycetes</taxon>
        <taxon>Agaricomycetidae</taxon>
        <taxon>Agaricales</taxon>
        <taxon>Marasmiineae</taxon>
        <taxon>Marasmiaceae</taxon>
        <taxon>Tetrapyrgos</taxon>
    </lineage>
</organism>
<evidence type="ECO:0000313" key="3">
    <source>
        <dbReference type="Proteomes" id="UP000559256"/>
    </source>
</evidence>
<keyword evidence="1" id="KW-0472">Membrane</keyword>
<keyword evidence="1" id="KW-0812">Transmembrane</keyword>
<accession>A0A8H5G337</accession>
<evidence type="ECO:0000313" key="2">
    <source>
        <dbReference type="EMBL" id="KAF5357465.1"/>
    </source>
</evidence>
<keyword evidence="1" id="KW-1133">Transmembrane helix</keyword>
<reference evidence="2 3" key="1">
    <citation type="journal article" date="2020" name="ISME J.">
        <title>Uncovering the hidden diversity of litter-decomposition mechanisms in mushroom-forming fungi.</title>
        <authorList>
            <person name="Floudas D."/>
            <person name="Bentzer J."/>
            <person name="Ahren D."/>
            <person name="Johansson T."/>
            <person name="Persson P."/>
            <person name="Tunlid A."/>
        </authorList>
    </citation>
    <scope>NUCLEOTIDE SEQUENCE [LARGE SCALE GENOMIC DNA]</scope>
    <source>
        <strain evidence="2 3">CBS 291.85</strain>
    </source>
</reference>
<dbReference type="AlphaFoldDB" id="A0A8H5G337"/>
<proteinExistence type="predicted"/>
<name>A0A8H5G337_9AGAR</name>
<dbReference type="Gene3D" id="2.130.10.10">
    <property type="entry name" value="YVTN repeat-like/Quinoprotein amine dehydrogenase"/>
    <property type="match status" value="1"/>
</dbReference>
<dbReference type="InterPro" id="IPR015943">
    <property type="entry name" value="WD40/YVTN_repeat-like_dom_sf"/>
</dbReference>